<dbReference type="AlphaFoldDB" id="A0A6L9Y0J6"/>
<sequence length="117" mass="12751">MREPSWRQEGEEPDYRFSLANERTFLAWVRTALALLAGGVVLEQFSTEIGPHDVIVVLAVALSVISAVLSVIAFVRWRANEIAMRHGRRLPTTVAIPLLSAVVLAVAAVIAVLLAVH</sequence>
<feature type="domain" description="DUF202" evidence="7">
    <location>
        <begin position="16"/>
        <end position="81"/>
    </location>
</feature>
<protein>
    <submittedName>
        <fullName evidence="8">DUF202 domain-containing protein</fullName>
    </submittedName>
</protein>
<organism evidence="8 9">
    <name type="scientific">Leifsonia tongyongensis</name>
    <dbReference type="NCBI Taxonomy" id="1268043"/>
    <lineage>
        <taxon>Bacteria</taxon>
        <taxon>Bacillati</taxon>
        <taxon>Actinomycetota</taxon>
        <taxon>Actinomycetes</taxon>
        <taxon>Micrococcales</taxon>
        <taxon>Microbacteriaceae</taxon>
        <taxon>Leifsonia</taxon>
    </lineage>
</organism>
<evidence type="ECO:0000256" key="3">
    <source>
        <dbReference type="ARBA" id="ARBA00022692"/>
    </source>
</evidence>
<dbReference type="Pfam" id="PF02656">
    <property type="entry name" value="DUF202"/>
    <property type="match status" value="1"/>
</dbReference>
<dbReference type="InterPro" id="IPR052053">
    <property type="entry name" value="IM_YidH-like"/>
</dbReference>
<accession>A0A6L9Y0J6</accession>
<comment type="caution">
    <text evidence="8">The sequence shown here is derived from an EMBL/GenBank/DDBJ whole genome shotgun (WGS) entry which is preliminary data.</text>
</comment>
<comment type="subcellular location">
    <subcellularLocation>
        <location evidence="1">Cell membrane</location>
        <topology evidence="1">Multi-pass membrane protein</topology>
    </subcellularLocation>
</comment>
<evidence type="ECO:0000256" key="2">
    <source>
        <dbReference type="ARBA" id="ARBA00022475"/>
    </source>
</evidence>
<proteinExistence type="predicted"/>
<feature type="transmembrane region" description="Helical" evidence="6">
    <location>
        <begin position="25"/>
        <end position="42"/>
    </location>
</feature>
<evidence type="ECO:0000256" key="1">
    <source>
        <dbReference type="ARBA" id="ARBA00004651"/>
    </source>
</evidence>
<name>A0A6L9Y0J6_9MICO</name>
<dbReference type="RefSeq" id="WP_163290615.1">
    <property type="nucleotide sequence ID" value="NZ_JAAGWY010000003.1"/>
</dbReference>
<evidence type="ECO:0000259" key="7">
    <source>
        <dbReference type="Pfam" id="PF02656"/>
    </source>
</evidence>
<feature type="transmembrane region" description="Helical" evidence="6">
    <location>
        <begin position="54"/>
        <end position="75"/>
    </location>
</feature>
<reference evidence="8 9" key="1">
    <citation type="journal article" date="2014" name="J. Microbiol.">
        <title>Diaminobutyricibacter tongyongensis gen. nov., sp. nov. and Homoserinibacter gongjuensis gen. nov., sp. nov. belong to the family Microbacteriaceae.</title>
        <authorList>
            <person name="Kim S.J."/>
            <person name="Ahn J.H."/>
            <person name="Weon H.Y."/>
            <person name="Hamada M."/>
            <person name="Suzuki K."/>
            <person name="Kwon S.W."/>
        </authorList>
    </citation>
    <scope>NUCLEOTIDE SEQUENCE [LARGE SCALE GENOMIC DNA]</scope>
    <source>
        <strain evidence="8 9">NBRC 108724</strain>
    </source>
</reference>
<dbReference type="EMBL" id="JAAGWY010000003">
    <property type="protein sequence ID" value="NEN07170.1"/>
    <property type="molecule type" value="Genomic_DNA"/>
</dbReference>
<feature type="transmembrane region" description="Helical" evidence="6">
    <location>
        <begin position="96"/>
        <end position="116"/>
    </location>
</feature>
<evidence type="ECO:0000256" key="6">
    <source>
        <dbReference type="SAM" id="Phobius"/>
    </source>
</evidence>
<dbReference type="InterPro" id="IPR003807">
    <property type="entry name" value="DUF202"/>
</dbReference>
<keyword evidence="4 6" id="KW-1133">Transmembrane helix</keyword>
<evidence type="ECO:0000256" key="5">
    <source>
        <dbReference type="ARBA" id="ARBA00023136"/>
    </source>
</evidence>
<keyword evidence="3 6" id="KW-0812">Transmembrane</keyword>
<evidence type="ECO:0000313" key="8">
    <source>
        <dbReference type="EMBL" id="NEN07170.1"/>
    </source>
</evidence>
<keyword evidence="9" id="KW-1185">Reference proteome</keyword>
<gene>
    <name evidence="8" type="ORF">G3T36_15005</name>
</gene>
<dbReference type="PANTHER" id="PTHR34187">
    <property type="entry name" value="FGR18P"/>
    <property type="match status" value="1"/>
</dbReference>
<keyword evidence="5 6" id="KW-0472">Membrane</keyword>
<dbReference type="PANTHER" id="PTHR34187:SF2">
    <property type="entry name" value="DUF202 DOMAIN-CONTAINING PROTEIN"/>
    <property type="match status" value="1"/>
</dbReference>
<evidence type="ECO:0000313" key="9">
    <source>
        <dbReference type="Proteomes" id="UP000474967"/>
    </source>
</evidence>
<keyword evidence="2" id="KW-1003">Cell membrane</keyword>
<dbReference type="GO" id="GO:0005886">
    <property type="term" value="C:plasma membrane"/>
    <property type="evidence" value="ECO:0007669"/>
    <property type="project" value="UniProtKB-SubCell"/>
</dbReference>
<dbReference type="Proteomes" id="UP000474967">
    <property type="component" value="Unassembled WGS sequence"/>
</dbReference>
<evidence type="ECO:0000256" key="4">
    <source>
        <dbReference type="ARBA" id="ARBA00022989"/>
    </source>
</evidence>